<evidence type="ECO:0000256" key="10">
    <source>
        <dbReference type="RuleBase" id="RU000688"/>
    </source>
</evidence>
<keyword evidence="4 11" id="KW-1133">Transmembrane helix</keyword>
<sequence length="368" mass="40824">RSVVVPSAMFAAGAIGNTLALVLMATSPVEQRRTHFYKLMFGLALTDLMGTCTTSPVAINIYATGAKLETHMPLCHYFSFMLMFAAFATMSVVCAMAVERYICLCHPYFYQCKLPKSYARYALIISWTLSGIIAALPLVGLGRSVAQFPRTWCFFDATSRRPQDRAFSIIFASITLLAIGVTLCCNVAAIYSVLALRRRQKALKTSQGPAGSGGRSLAHRFAELHMLVILVGVTIIFTSCFAPLMVRYKWVYYYMFCDPQQHRDSCDSVFGYLDSPAFEKSPTPSDSDMSFWAFCFHCLCDPPVDRSSNALARSRVLGSRASINVRRSPARNLTRNASTESILNPSRDRNCVNTQPLASDQILLTKFS</sequence>
<keyword evidence="7 10" id="KW-0675">Receptor</keyword>
<dbReference type="Proteomes" id="UP000271974">
    <property type="component" value="Unassembled WGS sequence"/>
</dbReference>
<dbReference type="GO" id="GO:0007204">
    <property type="term" value="P:positive regulation of cytosolic calcium ion concentration"/>
    <property type="evidence" value="ECO:0007669"/>
    <property type="project" value="TreeGrafter"/>
</dbReference>
<feature type="non-terminal residue" evidence="13">
    <location>
        <position position="1"/>
    </location>
</feature>
<dbReference type="Gene3D" id="1.20.1070.10">
    <property type="entry name" value="Rhodopsin 7-helix transmembrane proteins"/>
    <property type="match status" value="1"/>
</dbReference>
<feature type="transmembrane region" description="Helical" evidence="11">
    <location>
        <begin position="77"/>
        <end position="98"/>
    </location>
</feature>
<dbReference type="PANTHER" id="PTHR11866:SF16">
    <property type="entry name" value="PROSTAGLANDIN E2 RECEPTOR EP4 SUBTYPE-LIKE PROTEIN"/>
    <property type="match status" value="1"/>
</dbReference>
<comment type="subcellular location">
    <subcellularLocation>
        <location evidence="1">Cell membrane</location>
        <topology evidence="1">Multi-pass membrane protein</topology>
    </subcellularLocation>
</comment>
<dbReference type="SUPFAM" id="SSF81321">
    <property type="entry name" value="Family A G protein-coupled receptor-like"/>
    <property type="match status" value="1"/>
</dbReference>
<feature type="transmembrane region" description="Helical" evidence="11">
    <location>
        <begin position="39"/>
        <end position="65"/>
    </location>
</feature>
<feature type="transmembrane region" description="Helical" evidence="11">
    <location>
        <begin position="118"/>
        <end position="139"/>
    </location>
</feature>
<protein>
    <recommendedName>
        <fullName evidence="12">G-protein coupled receptors family 1 profile domain-containing protein</fullName>
    </recommendedName>
</protein>
<dbReference type="PRINTS" id="PR01788">
    <property type="entry name" value="PROSTANOIDR"/>
</dbReference>
<keyword evidence="6 11" id="KW-0472">Membrane</keyword>
<evidence type="ECO:0000313" key="13">
    <source>
        <dbReference type="EMBL" id="RUS80322.1"/>
    </source>
</evidence>
<feature type="transmembrane region" description="Helical" evidence="11">
    <location>
        <begin position="6"/>
        <end position="27"/>
    </location>
</feature>
<dbReference type="CDD" id="cd14981">
    <property type="entry name" value="7tmA_Prostanoid_R"/>
    <property type="match status" value="1"/>
</dbReference>
<name>A0A433TFG9_ELYCH</name>
<evidence type="ECO:0000256" key="5">
    <source>
        <dbReference type="ARBA" id="ARBA00023040"/>
    </source>
</evidence>
<dbReference type="GO" id="GO:0004930">
    <property type="term" value="F:G protein-coupled receptor activity"/>
    <property type="evidence" value="ECO:0007669"/>
    <property type="project" value="UniProtKB-KW"/>
</dbReference>
<keyword evidence="8" id="KW-0325">Glycoprotein</keyword>
<dbReference type="GO" id="GO:0005886">
    <property type="term" value="C:plasma membrane"/>
    <property type="evidence" value="ECO:0007669"/>
    <property type="project" value="UniProtKB-SubCell"/>
</dbReference>
<dbReference type="AlphaFoldDB" id="A0A433TFG9"/>
<dbReference type="Pfam" id="PF00001">
    <property type="entry name" value="7tm_1"/>
    <property type="match status" value="1"/>
</dbReference>
<feature type="transmembrane region" description="Helical" evidence="11">
    <location>
        <begin position="169"/>
        <end position="194"/>
    </location>
</feature>
<evidence type="ECO:0000256" key="8">
    <source>
        <dbReference type="ARBA" id="ARBA00023180"/>
    </source>
</evidence>
<dbReference type="PROSITE" id="PS50262">
    <property type="entry name" value="G_PROTEIN_RECEP_F1_2"/>
    <property type="match status" value="1"/>
</dbReference>
<dbReference type="STRING" id="188477.A0A433TFG9"/>
<dbReference type="GO" id="GO:0007189">
    <property type="term" value="P:adenylate cyclase-activating G protein-coupled receptor signaling pathway"/>
    <property type="evidence" value="ECO:0007669"/>
    <property type="project" value="TreeGrafter"/>
</dbReference>
<evidence type="ECO:0000256" key="6">
    <source>
        <dbReference type="ARBA" id="ARBA00023136"/>
    </source>
</evidence>
<organism evidence="13 14">
    <name type="scientific">Elysia chlorotica</name>
    <name type="common">Eastern emerald elysia</name>
    <name type="synonym">Sea slug</name>
    <dbReference type="NCBI Taxonomy" id="188477"/>
    <lineage>
        <taxon>Eukaryota</taxon>
        <taxon>Metazoa</taxon>
        <taxon>Spiralia</taxon>
        <taxon>Lophotrochozoa</taxon>
        <taxon>Mollusca</taxon>
        <taxon>Gastropoda</taxon>
        <taxon>Heterobranchia</taxon>
        <taxon>Euthyneura</taxon>
        <taxon>Panpulmonata</taxon>
        <taxon>Sacoglossa</taxon>
        <taxon>Placobranchoidea</taxon>
        <taxon>Plakobranchidae</taxon>
        <taxon>Elysia</taxon>
    </lineage>
</organism>
<dbReference type="EMBL" id="RQTK01000399">
    <property type="protein sequence ID" value="RUS80322.1"/>
    <property type="molecule type" value="Genomic_DNA"/>
</dbReference>
<comment type="similarity">
    <text evidence="10">Belongs to the G-protein coupled receptor 1 family.</text>
</comment>
<accession>A0A433TFG9</accession>
<comment type="caution">
    <text evidence="13">The sequence shown here is derived from an EMBL/GenBank/DDBJ whole genome shotgun (WGS) entry which is preliminary data.</text>
</comment>
<feature type="domain" description="G-protein coupled receptors family 1 profile" evidence="12">
    <location>
        <begin position="16"/>
        <end position="246"/>
    </location>
</feature>
<evidence type="ECO:0000313" key="14">
    <source>
        <dbReference type="Proteomes" id="UP000271974"/>
    </source>
</evidence>
<keyword evidence="5 10" id="KW-0297">G-protein coupled receptor</keyword>
<evidence type="ECO:0000256" key="2">
    <source>
        <dbReference type="ARBA" id="ARBA00022475"/>
    </source>
</evidence>
<dbReference type="PROSITE" id="PS00237">
    <property type="entry name" value="G_PROTEIN_RECEP_F1_1"/>
    <property type="match status" value="1"/>
</dbReference>
<dbReference type="InterPro" id="IPR017452">
    <property type="entry name" value="GPCR_Rhodpsn_7TM"/>
</dbReference>
<evidence type="ECO:0000256" key="11">
    <source>
        <dbReference type="SAM" id="Phobius"/>
    </source>
</evidence>
<dbReference type="PRINTS" id="PR00237">
    <property type="entry name" value="GPCRRHODOPSN"/>
</dbReference>
<evidence type="ECO:0000256" key="3">
    <source>
        <dbReference type="ARBA" id="ARBA00022692"/>
    </source>
</evidence>
<evidence type="ECO:0000256" key="1">
    <source>
        <dbReference type="ARBA" id="ARBA00004651"/>
    </source>
</evidence>
<evidence type="ECO:0000256" key="9">
    <source>
        <dbReference type="ARBA" id="ARBA00023224"/>
    </source>
</evidence>
<evidence type="ECO:0000256" key="4">
    <source>
        <dbReference type="ARBA" id="ARBA00022989"/>
    </source>
</evidence>
<keyword evidence="2" id="KW-1003">Cell membrane</keyword>
<feature type="transmembrane region" description="Helical" evidence="11">
    <location>
        <begin position="224"/>
        <end position="246"/>
    </location>
</feature>
<evidence type="ECO:0000256" key="7">
    <source>
        <dbReference type="ARBA" id="ARBA00023170"/>
    </source>
</evidence>
<reference evidence="13 14" key="1">
    <citation type="submission" date="2019-01" db="EMBL/GenBank/DDBJ databases">
        <title>A draft genome assembly of the solar-powered sea slug Elysia chlorotica.</title>
        <authorList>
            <person name="Cai H."/>
            <person name="Li Q."/>
            <person name="Fang X."/>
            <person name="Li J."/>
            <person name="Curtis N.E."/>
            <person name="Altenburger A."/>
            <person name="Shibata T."/>
            <person name="Feng M."/>
            <person name="Maeda T."/>
            <person name="Schwartz J.A."/>
            <person name="Shigenobu S."/>
            <person name="Lundholm N."/>
            <person name="Nishiyama T."/>
            <person name="Yang H."/>
            <person name="Hasebe M."/>
            <person name="Li S."/>
            <person name="Pierce S.K."/>
            <person name="Wang J."/>
        </authorList>
    </citation>
    <scope>NUCLEOTIDE SEQUENCE [LARGE SCALE GENOMIC DNA]</scope>
    <source>
        <strain evidence="13">EC2010</strain>
        <tissue evidence="13">Whole organism of an adult</tissue>
    </source>
</reference>
<proteinExistence type="inferred from homology"/>
<keyword evidence="14" id="KW-1185">Reference proteome</keyword>
<feature type="non-terminal residue" evidence="13">
    <location>
        <position position="368"/>
    </location>
</feature>
<gene>
    <name evidence="13" type="ORF">EGW08_011923</name>
</gene>
<dbReference type="InterPro" id="IPR000276">
    <property type="entry name" value="GPCR_Rhodpsn"/>
</dbReference>
<keyword evidence="3 10" id="KW-0812">Transmembrane</keyword>
<evidence type="ECO:0000259" key="12">
    <source>
        <dbReference type="PROSITE" id="PS50262"/>
    </source>
</evidence>
<dbReference type="OrthoDB" id="5959154at2759"/>
<dbReference type="PANTHER" id="PTHR11866">
    <property type="entry name" value="G-PROTEIN COUPLED RECEPTOR FAMILY 1 MEMBER"/>
    <property type="match status" value="1"/>
</dbReference>
<keyword evidence="9 10" id="KW-0807">Transducer</keyword>
<dbReference type="InterPro" id="IPR008365">
    <property type="entry name" value="Prostanoid_rcpt"/>
</dbReference>